<dbReference type="PANTHER" id="PTHR35670">
    <property type="entry name" value="TRANSMEMBRANE PROTEIN 81"/>
    <property type="match status" value="1"/>
</dbReference>
<accession>A0A851MH93</accession>
<dbReference type="InterPro" id="IPR003599">
    <property type="entry name" value="Ig_sub"/>
</dbReference>
<dbReference type="OrthoDB" id="9390762at2759"/>
<feature type="domain" description="Ig-like" evidence="11">
    <location>
        <begin position="47"/>
        <end position="151"/>
    </location>
</feature>
<dbReference type="AlphaFoldDB" id="A0A851MH93"/>
<reference evidence="12" key="1">
    <citation type="submission" date="2019-09" db="EMBL/GenBank/DDBJ databases">
        <title>Bird 10,000 Genomes (B10K) Project - Family phase.</title>
        <authorList>
            <person name="Zhang G."/>
        </authorList>
    </citation>
    <scope>NUCLEOTIDE SEQUENCE</scope>
    <source>
        <strain evidence="12">B10K-DU-001-09</strain>
        <tissue evidence="12">Muscle</tissue>
    </source>
</reference>
<dbReference type="SMART" id="SM00409">
    <property type="entry name" value="IG"/>
    <property type="match status" value="1"/>
</dbReference>
<evidence type="ECO:0000256" key="8">
    <source>
        <dbReference type="ARBA" id="ARBA00023319"/>
    </source>
</evidence>
<dbReference type="InterPro" id="IPR039293">
    <property type="entry name" value="TMEM81"/>
</dbReference>
<evidence type="ECO:0000256" key="10">
    <source>
        <dbReference type="ARBA" id="ARBA00050022"/>
    </source>
</evidence>
<evidence type="ECO:0000256" key="6">
    <source>
        <dbReference type="ARBA" id="ARBA00023136"/>
    </source>
</evidence>
<keyword evidence="4" id="KW-0732">Signal</keyword>
<dbReference type="GO" id="GO:0005886">
    <property type="term" value="C:plasma membrane"/>
    <property type="evidence" value="ECO:0007669"/>
    <property type="project" value="UniProtKB-SubCell"/>
</dbReference>
<keyword evidence="3" id="KW-0812">Transmembrane</keyword>
<sequence>LAATFSPMVTIPPELRSAVVKITVNSTPCSVTCGLGLKVEELCEITPAGERRNCSLQRSLCLTTWICGLQHVSVPAGRPLHLSCFVENNLDFGNQTYGYTWRWAPGLITTNDLLFEPLQNPLPALSLAPATEANAGTYRCDVQVRETFRLIKRIYFGLKVIPGNLVDLNFKKSLSWKQKLFGNLVVWSARNGSQEGKEHFWENEGSLKALLGMGSGLLGGVVVSLVLCC</sequence>
<keyword evidence="6" id="KW-0472">Membrane</keyword>
<evidence type="ECO:0000313" key="13">
    <source>
        <dbReference type="Proteomes" id="UP000614027"/>
    </source>
</evidence>
<feature type="non-terminal residue" evidence="12">
    <location>
        <position position="1"/>
    </location>
</feature>
<dbReference type="InterPro" id="IPR007110">
    <property type="entry name" value="Ig-like_dom"/>
</dbReference>
<protein>
    <recommendedName>
        <fullName evidence="10">Transmembrane protein 81</fullName>
    </recommendedName>
</protein>
<evidence type="ECO:0000256" key="9">
    <source>
        <dbReference type="ARBA" id="ARBA00049937"/>
    </source>
</evidence>
<keyword evidence="5" id="KW-1133">Transmembrane helix</keyword>
<evidence type="ECO:0000259" key="11">
    <source>
        <dbReference type="PROSITE" id="PS50835"/>
    </source>
</evidence>
<keyword evidence="8" id="KW-0393">Immunoglobulin domain</keyword>
<evidence type="ECO:0000256" key="5">
    <source>
        <dbReference type="ARBA" id="ARBA00022989"/>
    </source>
</evidence>
<organism evidence="12 13">
    <name type="scientific">Campylorhamphus procurvoides</name>
    <dbReference type="NCBI Taxonomy" id="190295"/>
    <lineage>
        <taxon>Eukaryota</taxon>
        <taxon>Metazoa</taxon>
        <taxon>Chordata</taxon>
        <taxon>Craniata</taxon>
        <taxon>Vertebrata</taxon>
        <taxon>Euteleostomi</taxon>
        <taxon>Archelosauria</taxon>
        <taxon>Archosauria</taxon>
        <taxon>Dinosauria</taxon>
        <taxon>Saurischia</taxon>
        <taxon>Theropoda</taxon>
        <taxon>Coelurosauria</taxon>
        <taxon>Aves</taxon>
        <taxon>Neognathae</taxon>
        <taxon>Neoaves</taxon>
        <taxon>Telluraves</taxon>
        <taxon>Australaves</taxon>
        <taxon>Passeriformes</taxon>
        <taxon>Dendrocolaptidae</taxon>
        <taxon>Campylorhamphus</taxon>
    </lineage>
</organism>
<keyword evidence="13" id="KW-1185">Reference proteome</keyword>
<keyword evidence="7" id="KW-1015">Disulfide bond</keyword>
<evidence type="ECO:0000256" key="4">
    <source>
        <dbReference type="ARBA" id="ARBA00022729"/>
    </source>
</evidence>
<evidence type="ECO:0000256" key="7">
    <source>
        <dbReference type="ARBA" id="ARBA00023157"/>
    </source>
</evidence>
<comment type="subcellular location">
    <subcellularLocation>
        <location evidence="1">Cell membrane</location>
        <topology evidence="1">Single-pass type I membrane protein</topology>
    </subcellularLocation>
</comment>
<proteinExistence type="predicted"/>
<dbReference type="PANTHER" id="PTHR35670:SF1">
    <property type="entry name" value="TRANSMEMBRANE PROTEIN 81"/>
    <property type="match status" value="1"/>
</dbReference>
<evidence type="ECO:0000256" key="2">
    <source>
        <dbReference type="ARBA" id="ARBA00022475"/>
    </source>
</evidence>
<dbReference type="Proteomes" id="UP000614027">
    <property type="component" value="Unassembled WGS sequence"/>
</dbReference>
<evidence type="ECO:0000313" key="12">
    <source>
        <dbReference type="EMBL" id="NXC27903.1"/>
    </source>
</evidence>
<keyword evidence="2" id="KW-1003">Cell membrane</keyword>
<feature type="non-terminal residue" evidence="12">
    <location>
        <position position="229"/>
    </location>
</feature>
<evidence type="ECO:0000256" key="3">
    <source>
        <dbReference type="ARBA" id="ARBA00022692"/>
    </source>
</evidence>
<dbReference type="PROSITE" id="PS50835">
    <property type="entry name" value="IG_LIKE"/>
    <property type="match status" value="1"/>
</dbReference>
<comment type="caution">
    <text evidence="12">The sequence shown here is derived from an EMBL/GenBank/DDBJ whole genome shotgun (WGS) entry which is preliminary data.</text>
</comment>
<name>A0A851MH93_9DEND</name>
<comment type="function">
    <text evidence="9">Essential fertilization factor required for male fertility. Part of a conserved trimeric sperm complex with the essential fertilization factors IZUMO1 and SPACA6 which bridges sperm and oocyte membranes during fertilization by binding to IZUMO1R/JUNO on the oocyte.</text>
</comment>
<dbReference type="EMBL" id="WBMV01003049">
    <property type="protein sequence ID" value="NXC27903.1"/>
    <property type="molecule type" value="Genomic_DNA"/>
</dbReference>
<dbReference type="SUPFAM" id="SSF48726">
    <property type="entry name" value="Immunoglobulin"/>
    <property type="match status" value="1"/>
</dbReference>
<dbReference type="InterPro" id="IPR036179">
    <property type="entry name" value="Ig-like_dom_sf"/>
</dbReference>
<gene>
    <name evidence="12" type="primary">Tmem81</name>
    <name evidence="12" type="ORF">CAMPRO_R01357</name>
</gene>
<evidence type="ECO:0000256" key="1">
    <source>
        <dbReference type="ARBA" id="ARBA00004251"/>
    </source>
</evidence>